<dbReference type="EMBL" id="JABSNO010000037">
    <property type="protein sequence ID" value="NRS94021.1"/>
    <property type="molecule type" value="Genomic_DNA"/>
</dbReference>
<dbReference type="InterPro" id="IPR002104">
    <property type="entry name" value="Integrase_catalytic"/>
</dbReference>
<evidence type="ECO:0000256" key="7">
    <source>
        <dbReference type="ARBA" id="ARBA00023172"/>
    </source>
</evidence>
<dbReference type="SUPFAM" id="SSF56349">
    <property type="entry name" value="DNA breaking-rejoining enzymes"/>
    <property type="match status" value="1"/>
</dbReference>
<evidence type="ECO:0000259" key="10">
    <source>
        <dbReference type="PROSITE" id="PS51898"/>
    </source>
</evidence>
<dbReference type="InterPro" id="IPR013762">
    <property type="entry name" value="Integrase-like_cat_sf"/>
</dbReference>
<keyword evidence="3" id="KW-0132">Cell division</keyword>
<dbReference type="AlphaFoldDB" id="A0A8J8K9T9"/>
<dbReference type="GO" id="GO:0015074">
    <property type="term" value="P:DNA integration"/>
    <property type="evidence" value="ECO:0007669"/>
    <property type="project" value="UniProtKB-KW"/>
</dbReference>
<evidence type="ECO:0000256" key="3">
    <source>
        <dbReference type="ARBA" id="ARBA00022618"/>
    </source>
</evidence>
<evidence type="ECO:0000313" key="13">
    <source>
        <dbReference type="Proteomes" id="UP000610746"/>
    </source>
</evidence>
<evidence type="ECO:0000256" key="2">
    <source>
        <dbReference type="ARBA" id="ARBA00022490"/>
    </source>
</evidence>
<dbReference type="PANTHER" id="PTHR30349:SF77">
    <property type="entry name" value="TYROSINE RECOMBINASE XERC"/>
    <property type="match status" value="1"/>
</dbReference>
<organism evidence="12 13">
    <name type="scientific">Frigoriflavimonas asaccharolytica</name>
    <dbReference type="NCBI Taxonomy" id="2735899"/>
    <lineage>
        <taxon>Bacteria</taxon>
        <taxon>Pseudomonadati</taxon>
        <taxon>Bacteroidota</taxon>
        <taxon>Flavobacteriia</taxon>
        <taxon>Flavobacteriales</taxon>
        <taxon>Weeksellaceae</taxon>
        <taxon>Frigoriflavimonas</taxon>
    </lineage>
</organism>
<dbReference type="Pfam" id="PF00589">
    <property type="entry name" value="Phage_integrase"/>
    <property type="match status" value="1"/>
</dbReference>
<dbReference type="GO" id="GO:0051301">
    <property type="term" value="P:cell division"/>
    <property type="evidence" value="ECO:0007669"/>
    <property type="project" value="UniProtKB-KW"/>
</dbReference>
<keyword evidence="5" id="KW-0229">DNA integration</keyword>
<sequence>MLNKFLDYLLLEKRYSPHTITNYRKDLEDFSCFHFDKEGEDNIISAEKIHIRNFIFHCGENNLSKRTINRKLSSLRGFYLFLLKINEIERSPVESIKSMKMFGEKQIPYSEDEMQKMQNLYKTIDISLLDQLILEILYQTGLRKAELCSLLLENVNIDECQIKIIGKANKERIVPVSKELIFSMKNFIKERIPLAVDQDFFLINKKGKRINDKYVYRVVNKYLNLVTIKNKKNPHSLRHSFATHLIENGAEILQVKKLLGHQSLASTQVYVDANIVKLKKVFEKTHPRAKSE</sequence>
<evidence type="ECO:0000259" key="11">
    <source>
        <dbReference type="PROSITE" id="PS51900"/>
    </source>
</evidence>
<gene>
    <name evidence="12" type="ORF">HNQ03_003116</name>
</gene>
<dbReference type="PROSITE" id="PS51898">
    <property type="entry name" value="TYR_RECOMBINASE"/>
    <property type="match status" value="1"/>
</dbReference>
<dbReference type="Gene3D" id="1.10.150.130">
    <property type="match status" value="1"/>
</dbReference>
<proteinExistence type="predicted"/>
<keyword evidence="13" id="KW-1185">Reference proteome</keyword>
<dbReference type="RefSeq" id="WP_173780557.1">
    <property type="nucleotide sequence ID" value="NZ_JABSNO010000037.1"/>
</dbReference>
<dbReference type="InterPro" id="IPR011010">
    <property type="entry name" value="DNA_brk_join_enz"/>
</dbReference>
<evidence type="ECO:0000256" key="8">
    <source>
        <dbReference type="ARBA" id="ARBA00023306"/>
    </source>
</evidence>
<feature type="domain" description="Tyr recombinase" evidence="10">
    <location>
        <begin position="104"/>
        <end position="283"/>
    </location>
</feature>
<dbReference type="Pfam" id="PF02899">
    <property type="entry name" value="Phage_int_SAM_1"/>
    <property type="match status" value="1"/>
</dbReference>
<comment type="caution">
    <text evidence="12">The sequence shown here is derived from an EMBL/GenBank/DDBJ whole genome shotgun (WGS) entry which is preliminary data.</text>
</comment>
<dbReference type="GO" id="GO:0005737">
    <property type="term" value="C:cytoplasm"/>
    <property type="evidence" value="ECO:0007669"/>
    <property type="project" value="UniProtKB-SubCell"/>
</dbReference>
<dbReference type="GO" id="GO:0003677">
    <property type="term" value="F:DNA binding"/>
    <property type="evidence" value="ECO:0007669"/>
    <property type="project" value="UniProtKB-UniRule"/>
</dbReference>
<evidence type="ECO:0000256" key="4">
    <source>
        <dbReference type="ARBA" id="ARBA00022829"/>
    </source>
</evidence>
<dbReference type="Proteomes" id="UP000610746">
    <property type="component" value="Unassembled WGS sequence"/>
</dbReference>
<dbReference type="PANTHER" id="PTHR30349">
    <property type="entry name" value="PHAGE INTEGRASE-RELATED"/>
    <property type="match status" value="1"/>
</dbReference>
<dbReference type="GO" id="GO:0006310">
    <property type="term" value="P:DNA recombination"/>
    <property type="evidence" value="ECO:0007669"/>
    <property type="project" value="UniProtKB-KW"/>
</dbReference>
<evidence type="ECO:0000256" key="1">
    <source>
        <dbReference type="ARBA" id="ARBA00004496"/>
    </source>
</evidence>
<dbReference type="PROSITE" id="PS51900">
    <property type="entry name" value="CB"/>
    <property type="match status" value="1"/>
</dbReference>
<evidence type="ECO:0000256" key="9">
    <source>
        <dbReference type="PROSITE-ProRule" id="PRU01248"/>
    </source>
</evidence>
<keyword evidence="4" id="KW-0159">Chromosome partition</keyword>
<evidence type="ECO:0000256" key="5">
    <source>
        <dbReference type="ARBA" id="ARBA00022908"/>
    </source>
</evidence>
<accession>A0A8J8K9T9</accession>
<evidence type="ECO:0000313" key="12">
    <source>
        <dbReference type="EMBL" id="NRS94021.1"/>
    </source>
</evidence>
<dbReference type="InterPro" id="IPR044068">
    <property type="entry name" value="CB"/>
</dbReference>
<dbReference type="InterPro" id="IPR004107">
    <property type="entry name" value="Integrase_SAM-like_N"/>
</dbReference>
<dbReference type="GO" id="GO:0007059">
    <property type="term" value="P:chromosome segregation"/>
    <property type="evidence" value="ECO:0007669"/>
    <property type="project" value="UniProtKB-KW"/>
</dbReference>
<comment type="subcellular location">
    <subcellularLocation>
        <location evidence="1">Cytoplasm</location>
    </subcellularLocation>
</comment>
<dbReference type="InterPro" id="IPR010998">
    <property type="entry name" value="Integrase_recombinase_N"/>
</dbReference>
<feature type="domain" description="Core-binding (CB)" evidence="11">
    <location>
        <begin position="1"/>
        <end position="83"/>
    </location>
</feature>
<dbReference type="Gene3D" id="1.10.443.10">
    <property type="entry name" value="Intergrase catalytic core"/>
    <property type="match status" value="1"/>
</dbReference>
<name>A0A8J8K9T9_9FLAO</name>
<evidence type="ECO:0000256" key="6">
    <source>
        <dbReference type="ARBA" id="ARBA00023125"/>
    </source>
</evidence>
<keyword evidence="6 9" id="KW-0238">DNA-binding</keyword>
<dbReference type="InterPro" id="IPR050090">
    <property type="entry name" value="Tyrosine_recombinase_XerCD"/>
</dbReference>
<reference evidence="12" key="1">
    <citation type="submission" date="2020-05" db="EMBL/GenBank/DDBJ databases">
        <title>Genomic Encyclopedia of Type Strains, Phase IV (KMG-V): Genome sequencing to study the core and pangenomes of soil and plant-associated prokaryotes.</title>
        <authorList>
            <person name="Whitman W."/>
        </authorList>
    </citation>
    <scope>NUCLEOTIDE SEQUENCE</scope>
    <source>
        <strain evidence="12">16F</strain>
    </source>
</reference>
<protein>
    <submittedName>
        <fullName evidence="12">Integrase/recombinase XerC</fullName>
    </submittedName>
</protein>
<keyword evidence="2" id="KW-0963">Cytoplasm</keyword>
<keyword evidence="7" id="KW-0233">DNA recombination</keyword>
<keyword evidence="8" id="KW-0131">Cell cycle</keyword>